<feature type="compositionally biased region" description="Basic residues" evidence="2">
    <location>
        <begin position="21"/>
        <end position="31"/>
    </location>
</feature>
<feature type="region of interest" description="Disordered" evidence="2">
    <location>
        <begin position="1"/>
        <end position="31"/>
    </location>
</feature>
<reference evidence="3" key="2">
    <citation type="submission" date="2020-07" db="EMBL/GenBank/DDBJ databases">
        <authorList>
            <person name="Vera ALvarez R."/>
            <person name="Arias-Moreno D.M."/>
            <person name="Jimenez-Jacinto V."/>
            <person name="Jimenez-Bremont J.F."/>
            <person name="Swaminathan K."/>
            <person name="Moose S.P."/>
            <person name="Guerrero-Gonzalez M.L."/>
            <person name="Marino-Ramirez L."/>
            <person name="Landsman D."/>
            <person name="Rodriguez-Kessler M."/>
            <person name="Delgado-Sanchez P."/>
        </authorList>
    </citation>
    <scope>NUCLEOTIDE SEQUENCE</scope>
    <source>
        <tissue evidence="3">Cladode</tissue>
    </source>
</reference>
<dbReference type="PANTHER" id="PTHR33601">
    <property type="entry name" value="PROTEIN LITTLE ZIPPER 4"/>
    <property type="match status" value="1"/>
</dbReference>
<keyword evidence="1" id="KW-0175">Coiled coil</keyword>
<proteinExistence type="predicted"/>
<accession>A0A7C8YF48</accession>
<protein>
    <submittedName>
        <fullName evidence="3">Uncharacterized protein</fullName>
    </submittedName>
</protein>
<feature type="coiled-coil region" evidence="1">
    <location>
        <begin position="64"/>
        <end position="91"/>
    </location>
</feature>
<organism evidence="3">
    <name type="scientific">Opuntia streptacantha</name>
    <name type="common">Prickly pear cactus</name>
    <name type="synonym">Opuntia cardona</name>
    <dbReference type="NCBI Taxonomy" id="393608"/>
    <lineage>
        <taxon>Eukaryota</taxon>
        <taxon>Viridiplantae</taxon>
        <taxon>Streptophyta</taxon>
        <taxon>Embryophyta</taxon>
        <taxon>Tracheophyta</taxon>
        <taxon>Spermatophyta</taxon>
        <taxon>Magnoliopsida</taxon>
        <taxon>eudicotyledons</taxon>
        <taxon>Gunneridae</taxon>
        <taxon>Pentapetalae</taxon>
        <taxon>Caryophyllales</taxon>
        <taxon>Cactineae</taxon>
        <taxon>Cactaceae</taxon>
        <taxon>Opuntioideae</taxon>
        <taxon>Opuntia</taxon>
    </lineage>
</organism>
<name>A0A7C8YF48_OPUST</name>
<dbReference type="EMBL" id="GISG01012907">
    <property type="protein sequence ID" value="MBA4616717.1"/>
    <property type="molecule type" value="Transcribed_RNA"/>
</dbReference>
<sequence>MCTARDWLQSPPPTRYSNGGYKHHQRSTRSKVRVRRLIMRKRNEGMKAVGEDMELKNLKLYLENKCILEENEKLRQKALRLQQENLALLSQFQKKFSFSGSNLN</sequence>
<dbReference type="EMBL" id="GISG01012908">
    <property type="protein sequence ID" value="MBA4616718.1"/>
    <property type="molecule type" value="Transcribed_RNA"/>
</dbReference>
<evidence type="ECO:0000256" key="1">
    <source>
        <dbReference type="SAM" id="Coils"/>
    </source>
</evidence>
<dbReference type="InterPro" id="IPR039312">
    <property type="entry name" value="ZPR"/>
</dbReference>
<evidence type="ECO:0000313" key="3">
    <source>
        <dbReference type="EMBL" id="MBA4616717.1"/>
    </source>
</evidence>
<dbReference type="AlphaFoldDB" id="A0A7C8YF48"/>
<reference evidence="3" key="1">
    <citation type="journal article" date="2013" name="J. Plant Res.">
        <title>Effect of fungi and light on seed germination of three Opuntia species from semiarid lands of central Mexico.</title>
        <authorList>
            <person name="Delgado-Sanchez P."/>
            <person name="Jimenez-Bremont J.F."/>
            <person name="Guerrero-Gonzalez Mde L."/>
            <person name="Flores J."/>
        </authorList>
    </citation>
    <scope>NUCLEOTIDE SEQUENCE</scope>
    <source>
        <tissue evidence="3">Cladode</tissue>
    </source>
</reference>
<dbReference type="PANTHER" id="PTHR33601:SF22">
    <property type="entry name" value="PROTEIN LITTLE ZIPPER 1"/>
    <property type="match status" value="1"/>
</dbReference>
<evidence type="ECO:0000256" key="2">
    <source>
        <dbReference type="SAM" id="MobiDB-lite"/>
    </source>
</evidence>